<feature type="compositionally biased region" description="Basic and acidic residues" evidence="1">
    <location>
        <begin position="69"/>
        <end position="81"/>
    </location>
</feature>
<name>A0A6J5YJA5_9ZZZZ</name>
<feature type="region of interest" description="Disordered" evidence="1">
    <location>
        <begin position="44"/>
        <end position="100"/>
    </location>
</feature>
<dbReference type="AlphaFoldDB" id="A0A6J5YJA5"/>
<accession>A0A6J5YJA5</accession>
<dbReference type="EMBL" id="CAEMXZ010000182">
    <property type="protein sequence ID" value="CAB4324627.1"/>
    <property type="molecule type" value="Genomic_DNA"/>
</dbReference>
<proteinExistence type="predicted"/>
<reference evidence="2" key="1">
    <citation type="submission" date="2020-05" db="EMBL/GenBank/DDBJ databases">
        <authorList>
            <person name="Chiriac C."/>
            <person name="Salcher M."/>
            <person name="Ghai R."/>
            <person name="Kavagutti S V."/>
        </authorList>
    </citation>
    <scope>NUCLEOTIDE SEQUENCE</scope>
</reference>
<evidence type="ECO:0000256" key="1">
    <source>
        <dbReference type="SAM" id="MobiDB-lite"/>
    </source>
</evidence>
<sequence length="100" mass="10200">MFGHELPDGVGALDGIGDIAAQQHRRATGVADLIGHIGGSFGTTNTDAHHRSGASHGDCHAATNTSGRAGDEHHLTLEHPGVHGSITVPRSAMRNAPVTA</sequence>
<gene>
    <name evidence="2" type="ORF">UFOPK1392_02403</name>
</gene>
<protein>
    <submittedName>
        <fullName evidence="2">Unannotated protein</fullName>
    </submittedName>
</protein>
<evidence type="ECO:0000313" key="2">
    <source>
        <dbReference type="EMBL" id="CAB4324627.1"/>
    </source>
</evidence>
<organism evidence="2">
    <name type="scientific">freshwater metagenome</name>
    <dbReference type="NCBI Taxonomy" id="449393"/>
    <lineage>
        <taxon>unclassified sequences</taxon>
        <taxon>metagenomes</taxon>
        <taxon>ecological metagenomes</taxon>
    </lineage>
</organism>